<dbReference type="SUPFAM" id="SSF144083">
    <property type="entry name" value="Magnesium transport protein CorA, transmembrane region"/>
    <property type="match status" value="1"/>
</dbReference>
<sequence>MSDIASLVSHSKEEGKHSKRFILVTTIGDPSWPSNTLEMSATTLETLLVTSKFPPHVMQVFSSEQFHLSHHTHHDETTGMPLSISIILRAPRNSRVVNCVLRIDVKDLSCVCLIAAAREQTMNNLRNRWIEDFPSSKLPFLSFLNLILQERTELYTEWFSNLCKEVTILESSTRMTPNTWRTNISSRDQDSLSNYDNLLRRQHATNTELCHCETVLSYLINLGEFCLDFIELIQSVRQECGFDMLKKHVCTILEEEVHFILGRSKFSKDKLNEVLNRIRAQISVSFSLVAQRDSKITLAAAQDSNRIAGFAAKDSETMKTITVLTLVFLPPSLVTAIWSADIFHMDTEKNWKVYLGTCVGVTAVVLSFWIAYRVLRSRQRSDAAGLFETKEKAAGETIFNKDRKVLEC</sequence>
<keyword evidence="7" id="KW-1185">Reference proteome</keyword>
<evidence type="ECO:0000256" key="4">
    <source>
        <dbReference type="ARBA" id="ARBA00023136"/>
    </source>
</evidence>
<dbReference type="EMBL" id="KZ678131">
    <property type="protein sequence ID" value="PSN71372.1"/>
    <property type="molecule type" value="Genomic_DNA"/>
</dbReference>
<proteinExistence type="predicted"/>
<evidence type="ECO:0000256" key="2">
    <source>
        <dbReference type="ARBA" id="ARBA00022692"/>
    </source>
</evidence>
<dbReference type="GO" id="GO:0016020">
    <property type="term" value="C:membrane"/>
    <property type="evidence" value="ECO:0007669"/>
    <property type="project" value="UniProtKB-SubCell"/>
</dbReference>
<evidence type="ECO:0008006" key="8">
    <source>
        <dbReference type="Google" id="ProtNLM"/>
    </source>
</evidence>
<name>A0A2T2P134_CORCC</name>
<evidence type="ECO:0000256" key="5">
    <source>
        <dbReference type="SAM" id="Phobius"/>
    </source>
</evidence>
<dbReference type="InterPro" id="IPR045863">
    <property type="entry name" value="CorA_TM1_TM2"/>
</dbReference>
<feature type="transmembrane region" description="Helical" evidence="5">
    <location>
        <begin position="351"/>
        <end position="372"/>
    </location>
</feature>
<dbReference type="OrthoDB" id="3793262at2759"/>
<keyword evidence="4 5" id="KW-0472">Membrane</keyword>
<gene>
    <name evidence="6" type="ORF">BS50DRAFT_618400</name>
</gene>
<protein>
    <recommendedName>
        <fullName evidence="8">Cora-domain-containing protein</fullName>
    </recommendedName>
</protein>
<comment type="subcellular location">
    <subcellularLocation>
        <location evidence="1">Membrane</location>
        <topology evidence="1">Multi-pass membrane protein</topology>
    </subcellularLocation>
</comment>
<evidence type="ECO:0000256" key="3">
    <source>
        <dbReference type="ARBA" id="ARBA00022989"/>
    </source>
</evidence>
<dbReference type="AlphaFoldDB" id="A0A2T2P134"/>
<organism evidence="6 7">
    <name type="scientific">Corynespora cassiicola Philippines</name>
    <dbReference type="NCBI Taxonomy" id="1448308"/>
    <lineage>
        <taxon>Eukaryota</taxon>
        <taxon>Fungi</taxon>
        <taxon>Dikarya</taxon>
        <taxon>Ascomycota</taxon>
        <taxon>Pezizomycotina</taxon>
        <taxon>Dothideomycetes</taxon>
        <taxon>Pleosporomycetidae</taxon>
        <taxon>Pleosporales</taxon>
        <taxon>Corynesporascaceae</taxon>
        <taxon>Corynespora</taxon>
    </lineage>
</organism>
<evidence type="ECO:0000256" key="1">
    <source>
        <dbReference type="ARBA" id="ARBA00004141"/>
    </source>
</evidence>
<accession>A0A2T2P134</accession>
<dbReference type="Gene3D" id="1.20.58.340">
    <property type="entry name" value="Magnesium transport protein CorA, transmembrane region"/>
    <property type="match status" value="1"/>
</dbReference>
<evidence type="ECO:0000313" key="6">
    <source>
        <dbReference type="EMBL" id="PSN71372.1"/>
    </source>
</evidence>
<reference evidence="6 7" key="1">
    <citation type="journal article" date="2018" name="Front. Microbiol.">
        <title>Genome-Wide Analysis of Corynespora cassiicola Leaf Fall Disease Putative Effectors.</title>
        <authorList>
            <person name="Lopez D."/>
            <person name="Ribeiro S."/>
            <person name="Label P."/>
            <person name="Fumanal B."/>
            <person name="Venisse J.S."/>
            <person name="Kohler A."/>
            <person name="de Oliveira R.R."/>
            <person name="Labutti K."/>
            <person name="Lipzen A."/>
            <person name="Lail K."/>
            <person name="Bauer D."/>
            <person name="Ohm R.A."/>
            <person name="Barry K.W."/>
            <person name="Spatafora J."/>
            <person name="Grigoriev I.V."/>
            <person name="Martin F.M."/>
            <person name="Pujade-Renaud V."/>
        </authorList>
    </citation>
    <scope>NUCLEOTIDE SEQUENCE [LARGE SCALE GENOMIC DNA]</scope>
    <source>
        <strain evidence="6 7">Philippines</strain>
    </source>
</reference>
<feature type="transmembrane region" description="Helical" evidence="5">
    <location>
        <begin position="321"/>
        <end position="339"/>
    </location>
</feature>
<dbReference type="Proteomes" id="UP000240883">
    <property type="component" value="Unassembled WGS sequence"/>
</dbReference>
<evidence type="ECO:0000313" key="7">
    <source>
        <dbReference type="Proteomes" id="UP000240883"/>
    </source>
</evidence>
<keyword evidence="3 5" id="KW-1133">Transmembrane helix</keyword>
<keyword evidence="2 5" id="KW-0812">Transmembrane</keyword>